<dbReference type="InterPro" id="IPR046335">
    <property type="entry name" value="LacI/GalR-like_sensor"/>
</dbReference>
<protein>
    <submittedName>
        <fullName evidence="7">LacI family DNA-binding transcriptional regulator</fullName>
    </submittedName>
</protein>
<name>A0ABW4VTF6_9BACT</name>
<evidence type="ECO:0000256" key="2">
    <source>
        <dbReference type="ARBA" id="ARBA00023015"/>
    </source>
</evidence>
<dbReference type="PROSITE" id="PS50932">
    <property type="entry name" value="HTH_LACI_2"/>
    <property type="match status" value="1"/>
</dbReference>
<dbReference type="InterPro" id="IPR000843">
    <property type="entry name" value="HTH_LacI"/>
</dbReference>
<dbReference type="GO" id="GO:0003677">
    <property type="term" value="F:DNA binding"/>
    <property type="evidence" value="ECO:0007669"/>
    <property type="project" value="UniProtKB-KW"/>
</dbReference>
<dbReference type="Gene3D" id="1.10.260.40">
    <property type="entry name" value="lambda repressor-like DNA-binding domains"/>
    <property type="match status" value="1"/>
</dbReference>
<dbReference type="CDD" id="cd01392">
    <property type="entry name" value="HTH_LacI"/>
    <property type="match status" value="1"/>
</dbReference>
<keyword evidence="4" id="KW-0804">Transcription</keyword>
<dbReference type="EMBL" id="JBHUHR010000048">
    <property type="protein sequence ID" value="MFD2037401.1"/>
    <property type="molecule type" value="Genomic_DNA"/>
</dbReference>
<feature type="domain" description="HTH cro/C1-type" evidence="6">
    <location>
        <begin position="12"/>
        <end position="46"/>
    </location>
</feature>
<evidence type="ECO:0000259" key="5">
    <source>
        <dbReference type="PROSITE" id="PS50932"/>
    </source>
</evidence>
<dbReference type="Pfam" id="PF00356">
    <property type="entry name" value="LacI"/>
    <property type="match status" value="1"/>
</dbReference>
<evidence type="ECO:0000256" key="4">
    <source>
        <dbReference type="ARBA" id="ARBA00023163"/>
    </source>
</evidence>
<evidence type="ECO:0000313" key="7">
    <source>
        <dbReference type="EMBL" id="MFD2037401.1"/>
    </source>
</evidence>
<keyword evidence="2" id="KW-0805">Transcription regulation</keyword>
<dbReference type="RefSeq" id="WP_376889247.1">
    <property type="nucleotide sequence ID" value="NZ_JBHUHR010000048.1"/>
</dbReference>
<accession>A0ABW4VTF6</accession>
<dbReference type="Pfam" id="PF13377">
    <property type="entry name" value="Peripla_BP_3"/>
    <property type="match status" value="1"/>
</dbReference>
<dbReference type="PANTHER" id="PTHR30146">
    <property type="entry name" value="LACI-RELATED TRANSCRIPTIONAL REPRESSOR"/>
    <property type="match status" value="1"/>
</dbReference>
<dbReference type="Gene3D" id="3.40.50.2300">
    <property type="match status" value="2"/>
</dbReference>
<gene>
    <name evidence="7" type="ORF">ACFSKL_21570</name>
</gene>
<evidence type="ECO:0000313" key="8">
    <source>
        <dbReference type="Proteomes" id="UP001597361"/>
    </source>
</evidence>
<dbReference type="InterPro" id="IPR028082">
    <property type="entry name" value="Peripla_BP_I"/>
</dbReference>
<sequence>MAVDLHSFYGIIEVIMKKKKISIKDIAKELGVSITTVSFIINGKAKEKRISDAMIKMVEDYVAKIGYRPNHLAQSLRSGKSKVIVFMVEDISNSFFSTIARLIEEKAFDNGYKIIYCSTENEAKKAIELIETFKSRNVDGFIITPTLGLESQIKNLLSENFGVILFDRWIPSLDCSHVIVENEKSCFEGTKHLIDNGCKRIAFITLESDQTQMKDRLLGYQRAMGSFGLDPLVFEEPFHTSSEEFMGDQIMDFLKIHEDVDAVFFATNYLAFEGLHAFRKLDKRIPDDLQVLSFDDHFFFGLYQPSISAIAQPIELIAETLMEGILNQLNSKIPNQSTRVELPNQLIQRKSTLKKHMD</sequence>
<keyword evidence="8" id="KW-1185">Reference proteome</keyword>
<dbReference type="SUPFAM" id="SSF53822">
    <property type="entry name" value="Periplasmic binding protein-like I"/>
    <property type="match status" value="1"/>
</dbReference>
<comment type="caution">
    <text evidence="7">The sequence shown here is derived from an EMBL/GenBank/DDBJ whole genome shotgun (WGS) entry which is preliminary data.</text>
</comment>
<dbReference type="PANTHER" id="PTHR30146:SF95">
    <property type="entry name" value="RIBOSE OPERON REPRESSOR"/>
    <property type="match status" value="1"/>
</dbReference>
<organism evidence="7 8">
    <name type="scientific">Belliella marina</name>
    <dbReference type="NCBI Taxonomy" id="1644146"/>
    <lineage>
        <taxon>Bacteria</taxon>
        <taxon>Pseudomonadati</taxon>
        <taxon>Bacteroidota</taxon>
        <taxon>Cytophagia</taxon>
        <taxon>Cytophagales</taxon>
        <taxon>Cyclobacteriaceae</taxon>
        <taxon>Belliella</taxon>
    </lineage>
</organism>
<evidence type="ECO:0000256" key="3">
    <source>
        <dbReference type="ARBA" id="ARBA00023125"/>
    </source>
</evidence>
<dbReference type="InterPro" id="IPR001387">
    <property type="entry name" value="Cro/C1-type_HTH"/>
</dbReference>
<proteinExistence type="predicted"/>
<reference evidence="8" key="1">
    <citation type="journal article" date="2019" name="Int. J. Syst. Evol. Microbiol.">
        <title>The Global Catalogue of Microorganisms (GCM) 10K type strain sequencing project: providing services to taxonomists for standard genome sequencing and annotation.</title>
        <authorList>
            <consortium name="The Broad Institute Genomics Platform"/>
            <consortium name="The Broad Institute Genome Sequencing Center for Infectious Disease"/>
            <person name="Wu L."/>
            <person name="Ma J."/>
        </authorList>
    </citation>
    <scope>NUCLEOTIDE SEQUENCE [LARGE SCALE GENOMIC DNA]</scope>
    <source>
        <strain evidence="8">CGMCC 1.15180</strain>
    </source>
</reference>
<keyword evidence="3 7" id="KW-0238">DNA-binding</keyword>
<evidence type="ECO:0000259" key="6">
    <source>
        <dbReference type="PROSITE" id="PS50943"/>
    </source>
</evidence>
<dbReference type="InterPro" id="IPR010982">
    <property type="entry name" value="Lambda_DNA-bd_dom_sf"/>
</dbReference>
<keyword evidence="1" id="KW-0678">Repressor</keyword>
<dbReference type="PROSITE" id="PS50943">
    <property type="entry name" value="HTH_CROC1"/>
    <property type="match status" value="1"/>
</dbReference>
<evidence type="ECO:0000256" key="1">
    <source>
        <dbReference type="ARBA" id="ARBA00022491"/>
    </source>
</evidence>
<dbReference type="SMART" id="SM00354">
    <property type="entry name" value="HTH_LACI"/>
    <property type="match status" value="1"/>
</dbReference>
<dbReference type="Proteomes" id="UP001597361">
    <property type="component" value="Unassembled WGS sequence"/>
</dbReference>
<feature type="domain" description="HTH lacI-type" evidence="5">
    <location>
        <begin position="21"/>
        <end position="78"/>
    </location>
</feature>
<dbReference type="SMART" id="SM00530">
    <property type="entry name" value="HTH_XRE"/>
    <property type="match status" value="1"/>
</dbReference>
<dbReference type="SUPFAM" id="SSF47413">
    <property type="entry name" value="lambda repressor-like DNA-binding domains"/>
    <property type="match status" value="1"/>
</dbReference>